<keyword evidence="12" id="KW-1185">Reference proteome</keyword>
<dbReference type="Pfam" id="PF19833">
    <property type="entry name" value="RecG_dom3_C"/>
    <property type="match status" value="1"/>
</dbReference>
<dbReference type="InterPro" id="IPR001650">
    <property type="entry name" value="Helicase_C-like"/>
</dbReference>
<reference evidence="11 12" key="1">
    <citation type="submission" date="2023-02" db="EMBL/GenBank/DDBJ databases">
        <title>Genome sequence of Sphingomonas naphthae.</title>
        <authorList>
            <person name="Kim S."/>
            <person name="Heo J."/>
            <person name="Kwon S.-W."/>
        </authorList>
    </citation>
    <scope>NUCLEOTIDE SEQUENCE [LARGE SCALE GENOMIC DNA]</scope>
    <source>
        <strain evidence="11 12">KACC 18716</strain>
    </source>
</reference>
<organism evidence="11 12">
    <name type="scientific">Sphingomonas naphthae</name>
    <dbReference type="NCBI Taxonomy" id="1813468"/>
    <lineage>
        <taxon>Bacteria</taxon>
        <taxon>Pseudomonadati</taxon>
        <taxon>Pseudomonadota</taxon>
        <taxon>Alphaproteobacteria</taxon>
        <taxon>Sphingomonadales</taxon>
        <taxon>Sphingomonadaceae</taxon>
        <taxon>Sphingomonas</taxon>
    </lineage>
</organism>
<keyword evidence="6" id="KW-0238">DNA-binding</keyword>
<proteinExistence type="predicted"/>
<dbReference type="SMART" id="SM00487">
    <property type="entry name" value="DEXDc"/>
    <property type="match status" value="1"/>
</dbReference>
<dbReference type="EMBL" id="CP117411">
    <property type="protein sequence ID" value="WCT74000.1"/>
    <property type="molecule type" value="Genomic_DNA"/>
</dbReference>
<dbReference type="Pfam" id="PF00270">
    <property type="entry name" value="DEAD"/>
    <property type="match status" value="1"/>
</dbReference>
<evidence type="ECO:0000256" key="7">
    <source>
        <dbReference type="ARBA" id="ARBA00023204"/>
    </source>
</evidence>
<dbReference type="PANTHER" id="PTHR47964:SF1">
    <property type="entry name" value="ATP-DEPENDENT DNA HELICASE HOMOLOG RECG, CHLOROPLASTIC"/>
    <property type="match status" value="1"/>
</dbReference>
<dbReference type="PANTHER" id="PTHR47964">
    <property type="entry name" value="ATP-DEPENDENT DNA HELICASE HOMOLOG RECG, CHLOROPLASTIC"/>
    <property type="match status" value="1"/>
</dbReference>
<dbReference type="InterPro" id="IPR012340">
    <property type="entry name" value="NA-bd_OB-fold"/>
</dbReference>
<evidence type="ECO:0000313" key="12">
    <source>
        <dbReference type="Proteomes" id="UP001220395"/>
    </source>
</evidence>
<protein>
    <recommendedName>
        <fullName evidence="8">Probable DNA 3'-5' helicase RecG</fullName>
    </recommendedName>
</protein>
<dbReference type="NCBIfam" id="NF008164">
    <property type="entry name" value="PRK10917.1-2"/>
    <property type="match status" value="1"/>
</dbReference>
<dbReference type="RefSeq" id="WP_273688690.1">
    <property type="nucleotide sequence ID" value="NZ_CP117411.1"/>
</dbReference>
<keyword evidence="1" id="KW-0547">Nucleotide-binding</keyword>
<dbReference type="InterPro" id="IPR033454">
    <property type="entry name" value="RecG_wedge"/>
</dbReference>
<dbReference type="SUPFAM" id="SSF52540">
    <property type="entry name" value="P-loop containing nucleoside triphosphate hydrolases"/>
    <property type="match status" value="1"/>
</dbReference>
<evidence type="ECO:0000256" key="1">
    <source>
        <dbReference type="ARBA" id="ARBA00022741"/>
    </source>
</evidence>
<evidence type="ECO:0000259" key="10">
    <source>
        <dbReference type="PROSITE" id="PS51194"/>
    </source>
</evidence>
<dbReference type="InterPro" id="IPR011545">
    <property type="entry name" value="DEAD/DEAH_box_helicase_dom"/>
</dbReference>
<keyword evidence="3 11" id="KW-0378">Hydrolase</keyword>
<dbReference type="InterPro" id="IPR027417">
    <property type="entry name" value="P-loop_NTPase"/>
</dbReference>
<dbReference type="CDD" id="cd04488">
    <property type="entry name" value="RecG_wedge_OBF"/>
    <property type="match status" value="1"/>
</dbReference>
<dbReference type="CDD" id="cd17992">
    <property type="entry name" value="DEXHc_RecG"/>
    <property type="match status" value="1"/>
</dbReference>
<accession>A0ABY7TLB5</accession>
<dbReference type="GO" id="GO:0003678">
    <property type="term" value="F:DNA helicase activity"/>
    <property type="evidence" value="ECO:0007669"/>
    <property type="project" value="UniProtKB-EC"/>
</dbReference>
<dbReference type="InterPro" id="IPR045562">
    <property type="entry name" value="RecG_dom3_C"/>
</dbReference>
<dbReference type="PROSITE" id="PS51192">
    <property type="entry name" value="HELICASE_ATP_BIND_1"/>
    <property type="match status" value="1"/>
</dbReference>
<evidence type="ECO:0000313" key="11">
    <source>
        <dbReference type="EMBL" id="WCT74000.1"/>
    </source>
</evidence>
<evidence type="ECO:0000256" key="2">
    <source>
        <dbReference type="ARBA" id="ARBA00022763"/>
    </source>
</evidence>
<keyword evidence="4 11" id="KW-0347">Helicase</keyword>
<evidence type="ECO:0000256" key="3">
    <source>
        <dbReference type="ARBA" id="ARBA00022801"/>
    </source>
</evidence>
<evidence type="ECO:0000256" key="4">
    <source>
        <dbReference type="ARBA" id="ARBA00022806"/>
    </source>
</evidence>
<evidence type="ECO:0000256" key="8">
    <source>
        <dbReference type="ARBA" id="ARBA00049819"/>
    </source>
</evidence>
<dbReference type="Proteomes" id="UP001220395">
    <property type="component" value="Chromosome"/>
</dbReference>
<dbReference type="InterPro" id="IPR014001">
    <property type="entry name" value="Helicase_ATP-bd"/>
</dbReference>
<gene>
    <name evidence="11" type="primary">recG</name>
    <name evidence="11" type="ORF">PQ455_01830</name>
</gene>
<sequence>MRPEILNPLFAEIEALKGIGPGLAKPLKRLGLARVIDALFHLPSGFVDRIAVSELDQRDVGRIVLATVTPTEYRMSGSARAPARVVCKDSHGNLVALVFFGGGSGWAKKQLPLGEPKAISGKLEQYDQWLQIVHPEVMTIEEAGALPRREAVYPLSEGLSNKRMGGIVAQAMERAPVLDEWIEPSLLSTRQWPGWHDALARIHADPEDGAARARLAYDELFANQLALTLVRASARRRRGVALTGDGRLRDALKLPYAPTGAQARSIAEIEGDLAQTQPMVRLLQGDVGAGKTLVAAMAMLVAVEAGAQAAMLAPTEILARQHYETLSRTLAGLPVTVAILTGRDKGRARESTLMGLADGSIDILVGTHAIFQEGVAYRNLGLAVVDEQHRFGVAQRLMLTSKAAHVPHLLAMTATPIPRTLTLSHYGEMDVSRLDEMPPGRQPIETRVLSAERLDEVVDGLARHVAAGGQAYWVCPLVEESEVSDQAAAEARAVMLRQRFGDKVGLVHGRMKGPDKDAVMADFQAARTSILVATTVIEVGVDVPNATLIIIEGADRFGLAQLHQLRGRVGRGSGRSVCLLLRGNMLSETARARLALLRESNDGFRIAEEDLKLRGAGDMLGTRQSGEAAFRLATPEFTQELIEAATADARLLVDRDGGLASARGCAARVALYLFERDAGVALLRSG</sequence>
<evidence type="ECO:0000259" key="9">
    <source>
        <dbReference type="PROSITE" id="PS51192"/>
    </source>
</evidence>
<dbReference type="SUPFAM" id="SSF50249">
    <property type="entry name" value="Nucleic acid-binding proteins"/>
    <property type="match status" value="1"/>
</dbReference>
<dbReference type="Pfam" id="PF00271">
    <property type="entry name" value="Helicase_C"/>
    <property type="match status" value="1"/>
</dbReference>
<dbReference type="PROSITE" id="PS51194">
    <property type="entry name" value="HELICASE_CTER"/>
    <property type="match status" value="1"/>
</dbReference>
<evidence type="ECO:0000256" key="6">
    <source>
        <dbReference type="ARBA" id="ARBA00023125"/>
    </source>
</evidence>
<dbReference type="SMART" id="SM00490">
    <property type="entry name" value="HELICc"/>
    <property type="match status" value="1"/>
</dbReference>
<keyword evidence="5" id="KW-0067">ATP-binding</keyword>
<evidence type="ECO:0000256" key="5">
    <source>
        <dbReference type="ARBA" id="ARBA00022840"/>
    </source>
</evidence>
<dbReference type="NCBIfam" id="NF008168">
    <property type="entry name" value="PRK10917.2-2"/>
    <property type="match status" value="1"/>
</dbReference>
<dbReference type="Pfam" id="PF17191">
    <property type="entry name" value="RecG_wedge"/>
    <property type="match status" value="1"/>
</dbReference>
<feature type="domain" description="Helicase ATP-binding" evidence="9">
    <location>
        <begin position="272"/>
        <end position="434"/>
    </location>
</feature>
<dbReference type="InterPro" id="IPR047112">
    <property type="entry name" value="RecG/Mfd"/>
</dbReference>
<keyword evidence="2" id="KW-0227">DNA damage</keyword>
<feature type="domain" description="Helicase C-terminal" evidence="10">
    <location>
        <begin position="453"/>
        <end position="612"/>
    </location>
</feature>
<keyword evidence="7" id="KW-0234">DNA repair</keyword>
<dbReference type="GO" id="GO:0016787">
    <property type="term" value="F:hydrolase activity"/>
    <property type="evidence" value="ECO:0007669"/>
    <property type="project" value="UniProtKB-KW"/>
</dbReference>
<name>A0ABY7TLB5_9SPHN</name>
<dbReference type="Gene3D" id="3.40.50.300">
    <property type="entry name" value="P-loop containing nucleotide triphosphate hydrolases"/>
    <property type="match status" value="2"/>
</dbReference>